<comment type="caution">
    <text evidence="1">The sequence shown here is derived from an EMBL/GenBank/DDBJ whole genome shotgun (WGS) entry which is preliminary data.</text>
</comment>
<dbReference type="AlphaFoldDB" id="A0A0F9ETV3"/>
<reference evidence="1" key="1">
    <citation type="journal article" date="2015" name="Nature">
        <title>Complex archaea that bridge the gap between prokaryotes and eukaryotes.</title>
        <authorList>
            <person name="Spang A."/>
            <person name="Saw J.H."/>
            <person name="Jorgensen S.L."/>
            <person name="Zaremba-Niedzwiedzka K."/>
            <person name="Martijn J."/>
            <person name="Lind A.E."/>
            <person name="van Eijk R."/>
            <person name="Schleper C."/>
            <person name="Guy L."/>
            <person name="Ettema T.J."/>
        </authorList>
    </citation>
    <scope>NUCLEOTIDE SEQUENCE</scope>
</reference>
<sequence>MVTEEEQTILDLSREIRARLSVLKNKLDDQFSRIEPDLSKQEDCPQEPSVLDEILGILRNDLAQLNTIIDQLSSSILPKIS</sequence>
<accession>A0A0F9ETV3</accession>
<protein>
    <submittedName>
        <fullName evidence="1">Uncharacterized protein</fullName>
    </submittedName>
</protein>
<organism evidence="1">
    <name type="scientific">marine sediment metagenome</name>
    <dbReference type="NCBI Taxonomy" id="412755"/>
    <lineage>
        <taxon>unclassified sequences</taxon>
        <taxon>metagenomes</taxon>
        <taxon>ecological metagenomes</taxon>
    </lineage>
</organism>
<gene>
    <name evidence="1" type="ORF">LCGC14_2112100</name>
</gene>
<proteinExistence type="predicted"/>
<name>A0A0F9ETV3_9ZZZZ</name>
<evidence type="ECO:0000313" key="1">
    <source>
        <dbReference type="EMBL" id="KKL69716.1"/>
    </source>
</evidence>
<dbReference type="EMBL" id="LAZR01026126">
    <property type="protein sequence ID" value="KKL69716.1"/>
    <property type="molecule type" value="Genomic_DNA"/>
</dbReference>